<sequence length="108" mass="12547">MSIGIMACRKLMGRCSGTGCFKAYNNSKDAFQIYKDKKEELGSFFYCIGCKDTMTDFEEWEHKIKQLKNNNIDTIHIALCIKVECDKYNLHEELLRKEGFEVVHGSHK</sequence>
<evidence type="ECO:0000259" key="1">
    <source>
        <dbReference type="SMART" id="SM01078"/>
    </source>
</evidence>
<dbReference type="Pfam" id="PF08821">
    <property type="entry name" value="CGGC"/>
    <property type="match status" value="1"/>
</dbReference>
<feature type="domain" description="CGGC" evidence="1">
    <location>
        <begin position="2"/>
        <end position="107"/>
    </location>
</feature>
<gene>
    <name evidence="2" type="ORF">SAMN02745196_00866</name>
</gene>
<dbReference type="InterPro" id="IPR014925">
    <property type="entry name" value="CGGC_dom"/>
</dbReference>
<organism evidence="2 3">
    <name type="scientific">Clostridium collagenovorans DSM 3089</name>
    <dbReference type="NCBI Taxonomy" id="1121306"/>
    <lineage>
        <taxon>Bacteria</taxon>
        <taxon>Bacillati</taxon>
        <taxon>Bacillota</taxon>
        <taxon>Clostridia</taxon>
        <taxon>Eubacteriales</taxon>
        <taxon>Clostridiaceae</taxon>
        <taxon>Clostridium</taxon>
    </lineage>
</organism>
<evidence type="ECO:0000313" key="3">
    <source>
        <dbReference type="Proteomes" id="UP000184526"/>
    </source>
</evidence>
<name>A0A1M5U712_9CLOT</name>
<dbReference type="OrthoDB" id="1682132at2"/>
<evidence type="ECO:0000313" key="2">
    <source>
        <dbReference type="EMBL" id="SHH58646.1"/>
    </source>
</evidence>
<reference evidence="2 3" key="1">
    <citation type="submission" date="2016-11" db="EMBL/GenBank/DDBJ databases">
        <authorList>
            <person name="Jaros S."/>
            <person name="Januszkiewicz K."/>
            <person name="Wedrychowicz H."/>
        </authorList>
    </citation>
    <scope>NUCLEOTIDE SEQUENCE [LARGE SCALE GENOMIC DNA]</scope>
    <source>
        <strain evidence="2 3">DSM 3089</strain>
    </source>
</reference>
<accession>A0A1M5U712</accession>
<dbReference type="RefSeq" id="WP_072830387.1">
    <property type="nucleotide sequence ID" value="NZ_FQXP01000003.1"/>
</dbReference>
<dbReference type="AlphaFoldDB" id="A0A1M5U712"/>
<proteinExistence type="predicted"/>
<dbReference type="SMART" id="SM01078">
    <property type="entry name" value="CGGC"/>
    <property type="match status" value="1"/>
</dbReference>
<dbReference type="Proteomes" id="UP000184526">
    <property type="component" value="Unassembled WGS sequence"/>
</dbReference>
<protein>
    <submittedName>
        <fullName evidence="2">Predicted metal-binding protein</fullName>
    </submittedName>
</protein>
<keyword evidence="3" id="KW-1185">Reference proteome</keyword>
<dbReference type="STRING" id="1121306.SAMN02745196_00866"/>
<dbReference type="EMBL" id="FQXP01000003">
    <property type="protein sequence ID" value="SHH58646.1"/>
    <property type="molecule type" value="Genomic_DNA"/>
</dbReference>